<proteinExistence type="predicted"/>
<protein>
    <recommendedName>
        <fullName evidence="7">Zn(2)-C6 fungal-type domain-containing protein</fullName>
    </recommendedName>
</protein>
<dbReference type="GO" id="GO:0005634">
    <property type="term" value="C:nucleus"/>
    <property type="evidence" value="ECO:0007669"/>
    <property type="project" value="UniProtKB-SubCell"/>
</dbReference>
<evidence type="ECO:0000256" key="3">
    <source>
        <dbReference type="ARBA" id="ARBA00023015"/>
    </source>
</evidence>
<feature type="region of interest" description="Disordered" evidence="6">
    <location>
        <begin position="748"/>
        <end position="805"/>
    </location>
</feature>
<evidence type="ECO:0000256" key="6">
    <source>
        <dbReference type="SAM" id="MobiDB-lite"/>
    </source>
</evidence>
<dbReference type="CDD" id="cd12148">
    <property type="entry name" value="fungal_TF_MHR"/>
    <property type="match status" value="1"/>
</dbReference>
<feature type="compositionally biased region" description="Low complexity" evidence="6">
    <location>
        <begin position="789"/>
        <end position="802"/>
    </location>
</feature>
<dbReference type="InterPro" id="IPR036864">
    <property type="entry name" value="Zn2-C6_fun-type_DNA-bd_sf"/>
</dbReference>
<dbReference type="EMBL" id="JAODAN010000003">
    <property type="protein sequence ID" value="KAK1925475.1"/>
    <property type="molecule type" value="Genomic_DNA"/>
</dbReference>
<feature type="region of interest" description="Disordered" evidence="6">
    <location>
        <begin position="73"/>
        <end position="127"/>
    </location>
</feature>
<evidence type="ECO:0000256" key="1">
    <source>
        <dbReference type="ARBA" id="ARBA00004123"/>
    </source>
</evidence>
<evidence type="ECO:0000313" key="9">
    <source>
        <dbReference type="Proteomes" id="UP001182556"/>
    </source>
</evidence>
<accession>A0AAD9L6K1</accession>
<reference evidence="8" key="1">
    <citation type="submission" date="2023-02" db="EMBL/GenBank/DDBJ databases">
        <title>Identification and recombinant expression of a fungal hydrolase from Papiliotrema laurentii that hydrolyzes apple cutin and clears colloidal polyester polyurethane.</title>
        <authorList>
            <consortium name="DOE Joint Genome Institute"/>
            <person name="Roman V.A."/>
            <person name="Bojanowski C."/>
            <person name="Crable B.R."/>
            <person name="Wagner D.N."/>
            <person name="Hung C.S."/>
            <person name="Nadeau L.J."/>
            <person name="Schratz L."/>
            <person name="Haridas S."/>
            <person name="Pangilinan J."/>
            <person name="Lipzen A."/>
            <person name="Na H."/>
            <person name="Yan M."/>
            <person name="Ng V."/>
            <person name="Grigoriev I.V."/>
            <person name="Spatafora J.W."/>
            <person name="Barlow D."/>
            <person name="Biffinger J."/>
            <person name="Kelley-Loughnane N."/>
            <person name="Varaljay V.A."/>
            <person name="Crookes-Goodson W.J."/>
        </authorList>
    </citation>
    <scope>NUCLEOTIDE SEQUENCE</scope>
    <source>
        <strain evidence="8">5307AH</strain>
    </source>
</reference>
<dbReference type="PANTHER" id="PTHR47338">
    <property type="entry name" value="ZN(II)2CYS6 TRANSCRIPTION FACTOR (EUROFUNG)-RELATED"/>
    <property type="match status" value="1"/>
</dbReference>
<dbReference type="SUPFAM" id="SSF57701">
    <property type="entry name" value="Zn2/Cys6 DNA-binding domain"/>
    <property type="match status" value="1"/>
</dbReference>
<dbReference type="PROSITE" id="PS50048">
    <property type="entry name" value="ZN2_CY6_FUNGAL_2"/>
    <property type="match status" value="1"/>
</dbReference>
<comment type="subcellular location">
    <subcellularLocation>
        <location evidence="1">Nucleus</location>
    </subcellularLocation>
</comment>
<evidence type="ECO:0000256" key="4">
    <source>
        <dbReference type="ARBA" id="ARBA00023163"/>
    </source>
</evidence>
<dbReference type="PANTHER" id="PTHR47338:SF29">
    <property type="entry name" value="ZN(2)-C6 FUNGAL-TYPE DOMAIN-CONTAINING PROTEIN"/>
    <property type="match status" value="1"/>
</dbReference>
<dbReference type="CDD" id="cd00067">
    <property type="entry name" value="GAL4"/>
    <property type="match status" value="1"/>
</dbReference>
<organism evidence="8 9">
    <name type="scientific">Papiliotrema laurentii</name>
    <name type="common">Cryptococcus laurentii</name>
    <dbReference type="NCBI Taxonomy" id="5418"/>
    <lineage>
        <taxon>Eukaryota</taxon>
        <taxon>Fungi</taxon>
        <taxon>Dikarya</taxon>
        <taxon>Basidiomycota</taxon>
        <taxon>Agaricomycotina</taxon>
        <taxon>Tremellomycetes</taxon>
        <taxon>Tremellales</taxon>
        <taxon>Rhynchogastremaceae</taxon>
        <taxon>Papiliotrema</taxon>
    </lineage>
</organism>
<dbReference type="InterPro" id="IPR050815">
    <property type="entry name" value="TF_fung"/>
</dbReference>
<keyword evidence="3" id="KW-0805">Transcription regulation</keyword>
<dbReference type="GO" id="GO:0000981">
    <property type="term" value="F:DNA-binding transcription factor activity, RNA polymerase II-specific"/>
    <property type="evidence" value="ECO:0007669"/>
    <property type="project" value="InterPro"/>
</dbReference>
<feature type="compositionally biased region" description="Polar residues" evidence="6">
    <location>
        <begin position="145"/>
        <end position="183"/>
    </location>
</feature>
<feature type="region of interest" description="Disordered" evidence="6">
    <location>
        <begin position="145"/>
        <end position="230"/>
    </location>
</feature>
<keyword evidence="5" id="KW-0539">Nucleus</keyword>
<keyword evidence="9" id="KW-1185">Reference proteome</keyword>
<sequence length="876" mass="96512">MNSPPRDFDILEDDSLAPLKRNHACLNCKRRKTRCCGTRPTCAPCMRSHAHALRSAQRHGASPPVLSCEWADDAKEGEHENEAASEAEVRRPSIQPDHRKRSDPKTKAPFAAHKSLDREREKRRDEEKETLLARIAELEARLAQLSPSASDNSPQHSAQRQSPATSSTTHTRPQWGSRTSNETLVDEHMVPNQNKSSNRDSGAKQPWIADAPTETPVTGPQVPDPPLASMAPGGLDFSGLFVVPVNWPAGLPAPFLLEHLVETFFSHAPQMPRMLHRATLLTRMRLPPTSPEFPHPSLLHAISAYASPYTAWVNNVPPEALEKTVDHHKKLYGNLEGVEDFGLAQAEIASRSIRMAVERCMMESGEVLFEICQATIILSDLYFQKGMPFQAWIVAGTPARLLKAMEVMNRNERDSHKAPLLPAPKNAFEREQRLATVWMTFILDAGFTLNSKWSGSMDLDEIYCNLPAHFEQFKSNATDYPGNPQTAQSPDVLAHHPVADSFVLAIKAAMLVNRAAKWIRTWDQRDIQPGDEAIGLRQPTFIALVNDIHVFQASVPSAMRSVYSAFGSNPSLSVDSNVILVHILPSLALCLLYEPFMELESDQTSYGMTQVQRGFEAILDVLNLIPSSLDVSLISTALLTFSLYNIGRLIASFLERSIRLQQYALAVRFRADVETIQNILNRYGHKHSLGRMMSSFLDSYISAIQSRRKPGPPQLCCSGGKPRAAQEPETHQATTDHVDQYLNEMFMSPGTQSAQDPSIDPTRMTGADYLGGQGTYTTRSLDSTPPGPSASGSGSSGAHTPADLLDFSAHTEPPLASMSYMPHFSGAADVTMAPSMEDYTYLLDEAAEQSQGDQNKGDGLSIGVKIDGRDIVWAGV</sequence>
<dbReference type="Proteomes" id="UP001182556">
    <property type="component" value="Unassembled WGS sequence"/>
</dbReference>
<dbReference type="InterPro" id="IPR001138">
    <property type="entry name" value="Zn2Cys6_DnaBD"/>
</dbReference>
<evidence type="ECO:0000259" key="7">
    <source>
        <dbReference type="PROSITE" id="PS50048"/>
    </source>
</evidence>
<dbReference type="Gene3D" id="4.10.240.10">
    <property type="entry name" value="Zn(2)-C6 fungal-type DNA-binding domain"/>
    <property type="match status" value="1"/>
</dbReference>
<gene>
    <name evidence="8" type="ORF">DB88DRAFT_484068</name>
</gene>
<feature type="compositionally biased region" description="Basic and acidic residues" evidence="6">
    <location>
        <begin position="73"/>
        <end position="91"/>
    </location>
</feature>
<evidence type="ECO:0000256" key="2">
    <source>
        <dbReference type="ARBA" id="ARBA00022723"/>
    </source>
</evidence>
<evidence type="ECO:0000256" key="5">
    <source>
        <dbReference type="ARBA" id="ARBA00023242"/>
    </source>
</evidence>
<feature type="compositionally biased region" description="Basic and acidic residues" evidence="6">
    <location>
        <begin position="114"/>
        <end position="127"/>
    </location>
</feature>
<feature type="domain" description="Zn(2)-C6 fungal-type" evidence="7">
    <location>
        <begin position="24"/>
        <end position="70"/>
    </location>
</feature>
<keyword evidence="2" id="KW-0479">Metal-binding</keyword>
<comment type="caution">
    <text evidence="8">The sequence shown here is derived from an EMBL/GenBank/DDBJ whole genome shotgun (WGS) entry which is preliminary data.</text>
</comment>
<dbReference type="AlphaFoldDB" id="A0AAD9L6K1"/>
<feature type="region of interest" description="Disordered" evidence="6">
    <location>
        <begin position="710"/>
        <end position="734"/>
    </location>
</feature>
<dbReference type="GO" id="GO:0008270">
    <property type="term" value="F:zinc ion binding"/>
    <property type="evidence" value="ECO:0007669"/>
    <property type="project" value="InterPro"/>
</dbReference>
<evidence type="ECO:0000313" key="8">
    <source>
        <dbReference type="EMBL" id="KAK1925475.1"/>
    </source>
</evidence>
<feature type="compositionally biased region" description="Basic and acidic residues" evidence="6">
    <location>
        <begin position="724"/>
        <end position="734"/>
    </location>
</feature>
<keyword evidence="4" id="KW-0804">Transcription</keyword>
<name>A0AAD9L6K1_PAPLA</name>